<protein>
    <submittedName>
        <fullName evidence="2">Uncharacterized protein</fullName>
    </submittedName>
</protein>
<feature type="transmembrane region" description="Helical" evidence="1">
    <location>
        <begin position="6"/>
        <end position="25"/>
    </location>
</feature>
<name>A0A371RF94_9PROT</name>
<keyword evidence="3" id="KW-1185">Reference proteome</keyword>
<organism evidence="2 3">
    <name type="scientific">Parvularcula marina</name>
    <dbReference type="NCBI Taxonomy" id="2292771"/>
    <lineage>
        <taxon>Bacteria</taxon>
        <taxon>Pseudomonadati</taxon>
        <taxon>Pseudomonadota</taxon>
        <taxon>Alphaproteobacteria</taxon>
        <taxon>Parvularculales</taxon>
        <taxon>Parvularculaceae</taxon>
        <taxon>Parvularcula</taxon>
    </lineage>
</organism>
<proteinExistence type="predicted"/>
<keyword evidence="1" id="KW-1133">Transmembrane helix</keyword>
<comment type="caution">
    <text evidence="2">The sequence shown here is derived from an EMBL/GenBank/DDBJ whole genome shotgun (WGS) entry which is preliminary data.</text>
</comment>
<dbReference type="RefSeq" id="WP_116390740.1">
    <property type="nucleotide sequence ID" value="NZ_QUQO01000001.1"/>
</dbReference>
<keyword evidence="1" id="KW-0472">Membrane</keyword>
<dbReference type="InParanoid" id="A0A371RF94"/>
<reference evidence="2 3" key="1">
    <citation type="submission" date="2018-08" db="EMBL/GenBank/DDBJ databases">
        <title>Parvularcula sp. SM1705, isolated from surface water of the South Sea China.</title>
        <authorList>
            <person name="Sun L."/>
        </authorList>
    </citation>
    <scope>NUCLEOTIDE SEQUENCE [LARGE SCALE GENOMIC DNA]</scope>
    <source>
        <strain evidence="2 3">SM1705</strain>
    </source>
</reference>
<gene>
    <name evidence="2" type="ORF">DX908_01750</name>
</gene>
<keyword evidence="1" id="KW-0812">Transmembrane</keyword>
<dbReference type="Proteomes" id="UP000264589">
    <property type="component" value="Unassembled WGS sequence"/>
</dbReference>
<sequence length="147" mass="16827">MAENLVAYVAIFVAAISAAASLYSLRISSRLAKLNAIVSHGKQWIDFDHELATNDSLRNTYAKLMPEMANILDEDSRAVFYFLSQAQTTYHLWRVGMIEKGEYKSKVDGAALLLRDEKYNRIVMDMEKHGFPKKFAEDIRFAQKKMN</sequence>
<accession>A0A371RF94</accession>
<evidence type="ECO:0000313" key="3">
    <source>
        <dbReference type="Proteomes" id="UP000264589"/>
    </source>
</evidence>
<evidence type="ECO:0000313" key="2">
    <source>
        <dbReference type="EMBL" id="RFB04112.1"/>
    </source>
</evidence>
<evidence type="ECO:0000256" key="1">
    <source>
        <dbReference type="SAM" id="Phobius"/>
    </source>
</evidence>
<dbReference type="EMBL" id="QUQO01000001">
    <property type="protein sequence ID" value="RFB04112.1"/>
    <property type="molecule type" value="Genomic_DNA"/>
</dbReference>
<dbReference type="AlphaFoldDB" id="A0A371RF94"/>